<evidence type="ECO:0000256" key="4">
    <source>
        <dbReference type="ARBA" id="ARBA00022673"/>
    </source>
</evidence>
<dbReference type="OMA" id="KYYTHVS"/>
<feature type="coiled-coil region" evidence="14">
    <location>
        <begin position="245"/>
        <end position="272"/>
    </location>
</feature>
<evidence type="ECO:0000256" key="5">
    <source>
        <dbReference type="ARBA" id="ARBA00022692"/>
    </source>
</evidence>
<dbReference type="InterPro" id="IPR013608">
    <property type="entry name" value="VWA_N"/>
</dbReference>
<proteinExistence type="predicted"/>
<name>T1II77_STRMM</name>
<dbReference type="PANTHER" id="PTHR10166">
    <property type="entry name" value="VOLTAGE-DEPENDENT CALCIUM CHANNEL SUBUNIT ALPHA-2/DELTA-RELATED"/>
    <property type="match status" value="1"/>
</dbReference>
<dbReference type="GO" id="GO:0005891">
    <property type="term" value="C:voltage-gated calcium channel complex"/>
    <property type="evidence" value="ECO:0007669"/>
    <property type="project" value="TreeGrafter"/>
</dbReference>
<keyword evidence="13" id="KW-0407">Ion channel</keyword>
<dbReference type="PhylomeDB" id="T1II77"/>
<evidence type="ECO:0000256" key="10">
    <source>
        <dbReference type="ARBA" id="ARBA00023065"/>
    </source>
</evidence>
<dbReference type="SUPFAM" id="SSF53300">
    <property type="entry name" value="vWA-like"/>
    <property type="match status" value="1"/>
</dbReference>
<evidence type="ECO:0000256" key="6">
    <source>
        <dbReference type="ARBA" id="ARBA00022729"/>
    </source>
</evidence>
<keyword evidence="10" id="KW-0406">Ion transport</keyword>
<keyword evidence="5" id="KW-0812">Transmembrane</keyword>
<evidence type="ECO:0000256" key="14">
    <source>
        <dbReference type="SAM" id="Coils"/>
    </source>
</evidence>
<keyword evidence="17" id="KW-1185">Reference proteome</keyword>
<dbReference type="InterPro" id="IPR002035">
    <property type="entry name" value="VWF_A"/>
</dbReference>
<keyword evidence="2" id="KW-0813">Transport</keyword>
<dbReference type="Pfam" id="PF13519">
    <property type="entry name" value="VWA_2"/>
    <property type="match status" value="1"/>
</dbReference>
<evidence type="ECO:0000256" key="11">
    <source>
        <dbReference type="ARBA" id="ARBA00023136"/>
    </source>
</evidence>
<keyword evidence="9" id="KW-1133">Transmembrane helix</keyword>
<dbReference type="HOGENOM" id="CLU_537029_0_0_1"/>
<dbReference type="PANTHER" id="PTHR10166:SF37">
    <property type="entry name" value="STOLID, ISOFORM H"/>
    <property type="match status" value="1"/>
</dbReference>
<dbReference type="InterPro" id="IPR036465">
    <property type="entry name" value="vWFA_dom_sf"/>
</dbReference>
<keyword evidence="7" id="KW-0106">Calcium</keyword>
<keyword evidence="14" id="KW-0175">Coiled coil</keyword>
<dbReference type="PROSITE" id="PS50234">
    <property type="entry name" value="VWFA"/>
    <property type="match status" value="1"/>
</dbReference>
<reference evidence="16" key="2">
    <citation type="submission" date="2015-02" db="UniProtKB">
        <authorList>
            <consortium name="EnsemblMetazoa"/>
        </authorList>
    </citation>
    <scope>IDENTIFICATION</scope>
</reference>
<evidence type="ECO:0000256" key="2">
    <source>
        <dbReference type="ARBA" id="ARBA00022448"/>
    </source>
</evidence>
<evidence type="ECO:0000313" key="17">
    <source>
        <dbReference type="Proteomes" id="UP000014500"/>
    </source>
</evidence>
<keyword evidence="11" id="KW-0472">Membrane</keyword>
<feature type="domain" description="VWFA" evidence="15">
    <location>
        <begin position="188"/>
        <end position="370"/>
    </location>
</feature>
<dbReference type="GO" id="GO:0005245">
    <property type="term" value="F:voltage-gated calcium channel activity"/>
    <property type="evidence" value="ECO:0007669"/>
    <property type="project" value="TreeGrafter"/>
</dbReference>
<keyword evidence="3" id="KW-0109">Calcium transport</keyword>
<evidence type="ECO:0000256" key="1">
    <source>
        <dbReference type="ARBA" id="ARBA00004479"/>
    </source>
</evidence>
<dbReference type="EMBL" id="JH430144">
    <property type="status" value="NOT_ANNOTATED_CDS"/>
    <property type="molecule type" value="Genomic_DNA"/>
</dbReference>
<reference evidence="17" key="1">
    <citation type="submission" date="2011-05" db="EMBL/GenBank/DDBJ databases">
        <authorList>
            <person name="Richards S.R."/>
            <person name="Qu J."/>
            <person name="Jiang H."/>
            <person name="Jhangiani S.N."/>
            <person name="Agravi P."/>
            <person name="Goodspeed R."/>
            <person name="Gross S."/>
            <person name="Mandapat C."/>
            <person name="Jackson L."/>
            <person name="Mathew T."/>
            <person name="Pu L."/>
            <person name="Thornton R."/>
            <person name="Saada N."/>
            <person name="Wilczek-Boney K.B."/>
            <person name="Lee S."/>
            <person name="Kovar C."/>
            <person name="Wu Y."/>
            <person name="Scherer S.E."/>
            <person name="Worley K.C."/>
            <person name="Muzny D.M."/>
            <person name="Gibbs R."/>
        </authorList>
    </citation>
    <scope>NUCLEOTIDE SEQUENCE</scope>
    <source>
        <strain evidence="17">Brora</strain>
    </source>
</reference>
<protein>
    <recommendedName>
        <fullName evidence="15">VWFA domain-containing protein</fullName>
    </recommendedName>
</protein>
<evidence type="ECO:0000313" key="16">
    <source>
        <dbReference type="EnsemblMetazoa" id="SMAR000569-PA"/>
    </source>
</evidence>
<evidence type="ECO:0000256" key="8">
    <source>
        <dbReference type="ARBA" id="ARBA00022882"/>
    </source>
</evidence>
<dbReference type="Pfam" id="PF08399">
    <property type="entry name" value="VWA_N"/>
    <property type="match status" value="1"/>
</dbReference>
<dbReference type="STRING" id="126957.T1II77"/>
<keyword evidence="12" id="KW-0325">Glycoprotein</keyword>
<dbReference type="Proteomes" id="UP000014500">
    <property type="component" value="Unassembled WGS sequence"/>
</dbReference>
<evidence type="ECO:0000256" key="12">
    <source>
        <dbReference type="ARBA" id="ARBA00023180"/>
    </source>
</evidence>
<dbReference type="eggNOG" id="KOG2353">
    <property type="taxonomic scope" value="Eukaryota"/>
</dbReference>
<evidence type="ECO:0000259" key="15">
    <source>
        <dbReference type="PROSITE" id="PS50234"/>
    </source>
</evidence>
<keyword evidence="4" id="KW-0107">Calcium channel</keyword>
<dbReference type="Gene3D" id="3.40.50.410">
    <property type="entry name" value="von Willebrand factor, type A domain"/>
    <property type="match status" value="1"/>
</dbReference>
<keyword evidence="8" id="KW-0851">Voltage-gated channel</keyword>
<organism evidence="16 17">
    <name type="scientific">Strigamia maritima</name>
    <name type="common">European centipede</name>
    <name type="synonym">Geophilus maritimus</name>
    <dbReference type="NCBI Taxonomy" id="126957"/>
    <lineage>
        <taxon>Eukaryota</taxon>
        <taxon>Metazoa</taxon>
        <taxon>Ecdysozoa</taxon>
        <taxon>Arthropoda</taxon>
        <taxon>Myriapoda</taxon>
        <taxon>Chilopoda</taxon>
        <taxon>Pleurostigmophora</taxon>
        <taxon>Geophilomorpha</taxon>
        <taxon>Linotaeniidae</taxon>
        <taxon>Strigamia</taxon>
    </lineage>
</organism>
<dbReference type="Gene3D" id="3.30.450.20">
    <property type="entry name" value="PAS domain"/>
    <property type="match status" value="1"/>
</dbReference>
<comment type="subcellular location">
    <subcellularLocation>
        <location evidence="1">Membrane</location>
        <topology evidence="1">Single-pass type I membrane protein</topology>
    </subcellularLocation>
</comment>
<keyword evidence="6" id="KW-0732">Signal</keyword>
<accession>T1II77</accession>
<evidence type="ECO:0000256" key="7">
    <source>
        <dbReference type="ARBA" id="ARBA00022837"/>
    </source>
</evidence>
<evidence type="ECO:0000256" key="13">
    <source>
        <dbReference type="ARBA" id="ARBA00023303"/>
    </source>
</evidence>
<dbReference type="InterPro" id="IPR051173">
    <property type="entry name" value="Ca_channel_alpha-2/delta"/>
</dbReference>
<sequence length="500" mass="57374">MFLLFKYTAAKVERVDGMKLVNEMVKDIEKLMDWKIQDVQRIADTAEEAVKGYEYKEDLKFNYPDAKNLDESRVPLKENERFNNVRVNVNHSTVHVATNVYDESPEVLNAIRASSLLDPTFMGNYQNDPTSLWQFFGSSKGFLRHFPGIAWPTDPTLSKELPGKDPAADTYDCRMRPWYIEAASSPKDIVILMDISGSMKGLRYEIARLVVVNILETLNHNDYVAVFKYSVDCENVVSCFGENLVPAYRENLELIKDEMTKIEDEVANKSDLGVAAKFAFELLHKYNMSGEGAQCNQAIMIITDGAPDQNEDVFITYNQPQRQVSYYTHVTTKAEVKEQVEKYIPDPKVARWLFEIRERRKRKQRLLRKLHLQQLYGDDVFQTDENELLSVSEEEAHGLEGELWPDEDLAFNDKKDTYESMEMYELLTTVAVPVFNECNVTKKAELLGVAGTDVPIKQILKLAPPYKIGVNGYPFIVTNHGHLITHPDLRPFVNMLYSFS</sequence>
<dbReference type="EnsemblMetazoa" id="SMAR000569-RA">
    <property type="protein sequence ID" value="SMAR000569-PA"/>
    <property type="gene ID" value="SMAR000569"/>
</dbReference>
<dbReference type="AlphaFoldDB" id="T1II77"/>
<evidence type="ECO:0000256" key="3">
    <source>
        <dbReference type="ARBA" id="ARBA00022568"/>
    </source>
</evidence>
<evidence type="ECO:0000256" key="9">
    <source>
        <dbReference type="ARBA" id="ARBA00022989"/>
    </source>
</evidence>